<evidence type="ECO:0000313" key="1">
    <source>
        <dbReference type="EMBL" id="PIE34412.1"/>
    </source>
</evidence>
<gene>
    <name evidence="1" type="ORF">CSA56_07670</name>
</gene>
<reference evidence="1 2" key="1">
    <citation type="submission" date="2017-10" db="EMBL/GenBank/DDBJ databases">
        <title>Novel microbial diversity and functional potential in the marine mammal oral microbiome.</title>
        <authorList>
            <person name="Dudek N.K."/>
            <person name="Sun C.L."/>
            <person name="Burstein D."/>
            <person name="Kantor R.S."/>
            <person name="Aliaga Goltsman D.S."/>
            <person name="Bik E.M."/>
            <person name="Thomas B.C."/>
            <person name="Banfield J.F."/>
            <person name="Relman D.A."/>
        </authorList>
    </citation>
    <scope>NUCLEOTIDE SEQUENCE [LARGE SCALE GENOMIC DNA]</scope>
    <source>
        <strain evidence="1">DOLJORAL78_47_16</strain>
    </source>
</reference>
<protein>
    <recommendedName>
        <fullName evidence="3">Glutaredoxin</fullName>
    </recommendedName>
</protein>
<organism evidence="1 2">
    <name type="scientific">candidate division KSB3 bacterium</name>
    <dbReference type="NCBI Taxonomy" id="2044937"/>
    <lineage>
        <taxon>Bacteria</taxon>
        <taxon>candidate division KSB3</taxon>
    </lineage>
</organism>
<dbReference type="Proteomes" id="UP000230821">
    <property type="component" value="Unassembled WGS sequence"/>
</dbReference>
<evidence type="ECO:0008006" key="3">
    <source>
        <dbReference type="Google" id="ProtNLM"/>
    </source>
</evidence>
<name>A0A2G6KHC9_9BACT</name>
<dbReference type="EMBL" id="PDSK01000089">
    <property type="protein sequence ID" value="PIE34412.1"/>
    <property type="molecule type" value="Genomic_DNA"/>
</dbReference>
<sequence>MELVQALLDEGHEIPFHRLANLDGFTRLDNRRTRQNIKGGIKSLPSLLIGKTEMLSDKGYSVRSVADEAVALVSA</sequence>
<proteinExistence type="predicted"/>
<accession>A0A2G6KHC9</accession>
<evidence type="ECO:0000313" key="2">
    <source>
        <dbReference type="Proteomes" id="UP000230821"/>
    </source>
</evidence>
<comment type="caution">
    <text evidence="1">The sequence shown here is derived from an EMBL/GenBank/DDBJ whole genome shotgun (WGS) entry which is preliminary data.</text>
</comment>
<dbReference type="AlphaFoldDB" id="A0A2G6KHC9"/>